<sequence>MGEKKPWENPNADAMGGFAVVKKARDLFEGTRKSTMLAPWLSFLMLSTLVYLVFSDGDFSFLLTYASLTRCFGITLLVAKMQTSQSAAGLSAKTLHCYAVVFASRLVSIMRHEGYLPYDRSGDWIYHCVEFASFGATLAALGLVHVVHGRSYEENNDSFGALPPLPGSLGALVVILPTLLFAACFHPGLNKDFISDTSWTYAMYLESFAILPQLFLFQKQSKANATVDYLIGHFVAALGFSRLVEMGFWMNSFHELADRNGNRYVGVLVLATQMVHLVIMGDFFYFYLRSVGRGMPIQLPTAAGMV</sequence>
<keyword evidence="5" id="KW-0256">Endoplasmic reticulum</keyword>
<accession>A0ABR1FJW3</accession>
<evidence type="ECO:0000256" key="9">
    <source>
        <dbReference type="ARBA" id="ARBA00023136"/>
    </source>
</evidence>
<evidence type="ECO:0000256" key="5">
    <source>
        <dbReference type="ARBA" id="ARBA00022824"/>
    </source>
</evidence>
<dbReference type="PANTHER" id="PTHR10585">
    <property type="entry name" value="ER LUMEN PROTEIN RETAINING RECEPTOR"/>
    <property type="match status" value="1"/>
</dbReference>
<evidence type="ECO:0000256" key="10">
    <source>
        <dbReference type="ARBA" id="ARBA00023170"/>
    </source>
</evidence>
<evidence type="ECO:0000256" key="11">
    <source>
        <dbReference type="SAM" id="Phobius"/>
    </source>
</evidence>
<dbReference type="Proteomes" id="UP001363151">
    <property type="component" value="Unassembled WGS sequence"/>
</dbReference>
<keyword evidence="9 11" id="KW-0472">Membrane</keyword>
<comment type="caution">
    <text evidence="12">The sequence shown here is derived from an EMBL/GenBank/DDBJ whole genome shotgun (WGS) entry which is preliminary data.</text>
</comment>
<evidence type="ECO:0000256" key="6">
    <source>
        <dbReference type="ARBA" id="ARBA00022892"/>
    </source>
</evidence>
<feature type="transmembrane region" description="Helical" evidence="11">
    <location>
        <begin position="168"/>
        <end position="189"/>
    </location>
</feature>
<feature type="transmembrane region" description="Helical" evidence="11">
    <location>
        <begin position="229"/>
        <end position="252"/>
    </location>
</feature>
<feature type="transmembrane region" description="Helical" evidence="11">
    <location>
        <begin position="264"/>
        <end position="288"/>
    </location>
</feature>
<evidence type="ECO:0000313" key="12">
    <source>
        <dbReference type="EMBL" id="KAK7232220.1"/>
    </source>
</evidence>
<evidence type="ECO:0000256" key="3">
    <source>
        <dbReference type="ARBA" id="ARBA00022448"/>
    </source>
</evidence>
<keyword evidence="10 12" id="KW-0675">Receptor</keyword>
<reference evidence="12 13" key="1">
    <citation type="submission" date="2024-03" db="EMBL/GenBank/DDBJ databases">
        <title>Aureococcus anophagefferens CCMP1851 and Kratosvirus quantuckense: Draft genome of a second virus-susceptible host strain in the model system.</title>
        <authorList>
            <person name="Chase E."/>
            <person name="Truchon A.R."/>
            <person name="Schepens W."/>
            <person name="Wilhelm S.W."/>
        </authorList>
    </citation>
    <scope>NUCLEOTIDE SEQUENCE [LARGE SCALE GENOMIC DNA]</scope>
    <source>
        <strain evidence="12 13">CCMP1851</strain>
    </source>
</reference>
<evidence type="ECO:0000256" key="1">
    <source>
        <dbReference type="ARBA" id="ARBA00004477"/>
    </source>
</evidence>
<comment type="similarity">
    <text evidence="2">Belongs to the ERD2 family.</text>
</comment>
<dbReference type="Pfam" id="PF00810">
    <property type="entry name" value="ER_lumen_recept"/>
    <property type="match status" value="1"/>
</dbReference>
<dbReference type="EMBL" id="JBBJCI010000370">
    <property type="protein sequence ID" value="KAK7232220.1"/>
    <property type="molecule type" value="Genomic_DNA"/>
</dbReference>
<protein>
    <submittedName>
        <fullName evidence="12">Endoplasmic reticulum protein retention receptor</fullName>
    </submittedName>
</protein>
<feature type="transmembrane region" description="Helical" evidence="11">
    <location>
        <begin position="201"/>
        <end position="217"/>
    </location>
</feature>
<organism evidence="12 13">
    <name type="scientific">Aureococcus anophagefferens</name>
    <name type="common">Harmful bloom alga</name>
    <dbReference type="NCBI Taxonomy" id="44056"/>
    <lineage>
        <taxon>Eukaryota</taxon>
        <taxon>Sar</taxon>
        <taxon>Stramenopiles</taxon>
        <taxon>Ochrophyta</taxon>
        <taxon>Pelagophyceae</taxon>
        <taxon>Pelagomonadales</taxon>
        <taxon>Pelagomonadaceae</taxon>
        <taxon>Aureococcus</taxon>
    </lineage>
</organism>
<evidence type="ECO:0000256" key="7">
    <source>
        <dbReference type="ARBA" id="ARBA00022927"/>
    </source>
</evidence>
<feature type="transmembrane region" description="Helical" evidence="11">
    <location>
        <begin position="86"/>
        <end position="104"/>
    </location>
</feature>
<comment type="subcellular location">
    <subcellularLocation>
        <location evidence="1">Endoplasmic reticulum membrane</location>
        <topology evidence="1">Multi-pass membrane protein</topology>
    </subcellularLocation>
</comment>
<feature type="transmembrane region" description="Helical" evidence="11">
    <location>
        <begin position="37"/>
        <end position="54"/>
    </location>
</feature>
<keyword evidence="7" id="KW-0653">Protein transport</keyword>
<name>A0ABR1FJW3_AURAN</name>
<evidence type="ECO:0000256" key="4">
    <source>
        <dbReference type="ARBA" id="ARBA00022692"/>
    </source>
</evidence>
<feature type="transmembrane region" description="Helical" evidence="11">
    <location>
        <begin position="60"/>
        <end position="79"/>
    </location>
</feature>
<keyword evidence="3" id="KW-0813">Transport</keyword>
<gene>
    <name evidence="12" type="ORF">SO694_00030149</name>
</gene>
<dbReference type="InterPro" id="IPR000133">
    <property type="entry name" value="ER_ret_rcpt"/>
</dbReference>
<proteinExistence type="inferred from homology"/>
<feature type="transmembrane region" description="Helical" evidence="11">
    <location>
        <begin position="124"/>
        <end position="147"/>
    </location>
</feature>
<evidence type="ECO:0000256" key="2">
    <source>
        <dbReference type="ARBA" id="ARBA00010120"/>
    </source>
</evidence>
<keyword evidence="13" id="KW-1185">Reference proteome</keyword>
<evidence type="ECO:0000256" key="8">
    <source>
        <dbReference type="ARBA" id="ARBA00022989"/>
    </source>
</evidence>
<keyword evidence="8 11" id="KW-1133">Transmembrane helix</keyword>
<keyword evidence="4 11" id="KW-0812">Transmembrane</keyword>
<evidence type="ECO:0000313" key="13">
    <source>
        <dbReference type="Proteomes" id="UP001363151"/>
    </source>
</evidence>
<keyword evidence="6" id="KW-0931">ER-Golgi transport</keyword>